<name>V2U4M1_9GAMM</name>
<keyword evidence="2" id="KW-1185">Reference proteome</keyword>
<organism evidence="1 2">
    <name type="scientific">Acinetobacter brisouii CIP 110357</name>
    <dbReference type="NCBI Taxonomy" id="1341683"/>
    <lineage>
        <taxon>Bacteria</taxon>
        <taxon>Pseudomonadati</taxon>
        <taxon>Pseudomonadota</taxon>
        <taxon>Gammaproteobacteria</taxon>
        <taxon>Moraxellales</taxon>
        <taxon>Moraxellaceae</taxon>
        <taxon>Acinetobacter</taxon>
    </lineage>
</organism>
<evidence type="ECO:0000313" key="2">
    <source>
        <dbReference type="Proteomes" id="UP000018418"/>
    </source>
</evidence>
<dbReference type="Proteomes" id="UP000018418">
    <property type="component" value="Unassembled WGS sequence"/>
</dbReference>
<proteinExistence type="predicted"/>
<reference evidence="1 2" key="1">
    <citation type="submission" date="2013-10" db="EMBL/GenBank/DDBJ databases">
        <title>The Genome Sequence of Acinetobacter brisouii CIP 110357.</title>
        <authorList>
            <consortium name="The Broad Institute Genomics Platform"/>
            <consortium name="The Broad Institute Genome Sequencing Center for Infectious Disease"/>
            <person name="Cerqueira G."/>
            <person name="Feldgarden M."/>
            <person name="Courvalin P."/>
            <person name="Grillot-Courvalin C."/>
            <person name="Clermont D."/>
            <person name="Rocha E."/>
            <person name="Yoon E.-J."/>
            <person name="Nemec A."/>
            <person name="Young S.K."/>
            <person name="Zeng Q."/>
            <person name="Gargeya S."/>
            <person name="Fitzgerald M."/>
            <person name="Abouelleil A."/>
            <person name="Alvarado L."/>
            <person name="Berlin A.M."/>
            <person name="Chapman S.B."/>
            <person name="Gainer-Dewar J."/>
            <person name="Goldberg J."/>
            <person name="Gnerre S."/>
            <person name="Griggs A."/>
            <person name="Gujja S."/>
            <person name="Hansen M."/>
            <person name="Howarth C."/>
            <person name="Imamovic A."/>
            <person name="Ireland A."/>
            <person name="Larimer J."/>
            <person name="McCowan C."/>
            <person name="Murphy C."/>
            <person name="Pearson M."/>
            <person name="Poon T.W."/>
            <person name="Priest M."/>
            <person name="Roberts A."/>
            <person name="Saif S."/>
            <person name="Shea T."/>
            <person name="Sykes S."/>
            <person name="Wortman J."/>
            <person name="Nusbaum C."/>
            <person name="Birren B."/>
        </authorList>
    </citation>
    <scope>NUCLEOTIDE SEQUENCE [LARGE SCALE GENOMIC DNA]</scope>
    <source>
        <strain evidence="1 2">CIP 110357</strain>
    </source>
</reference>
<dbReference type="AlphaFoldDB" id="V2U4M1"/>
<dbReference type="HOGENOM" id="CLU_2802563_0_0_6"/>
<evidence type="ECO:0000313" key="1">
    <source>
        <dbReference type="EMBL" id="ESK49068.1"/>
    </source>
</evidence>
<accession>V2U4M1</accession>
<comment type="caution">
    <text evidence="1">The sequence shown here is derived from an EMBL/GenBank/DDBJ whole genome shotgun (WGS) entry which is preliminary data.</text>
</comment>
<sequence length="68" mass="8162">MIFPRKLITFYKKDNPSVQRCAWANYNDDGFLINITNYYGKVLKLQDGKVYIRGEIWILKGHLNKFQY</sequence>
<gene>
    <name evidence="1" type="ORF">P255_02807</name>
</gene>
<dbReference type="EMBL" id="AYEU01000011">
    <property type="protein sequence ID" value="ESK49068.1"/>
    <property type="molecule type" value="Genomic_DNA"/>
</dbReference>
<protein>
    <submittedName>
        <fullName evidence="1">Uncharacterized protein</fullName>
    </submittedName>
</protein>